<keyword evidence="7" id="KW-1185">Reference proteome</keyword>
<dbReference type="GO" id="GO:0031564">
    <property type="term" value="P:transcription antitermination"/>
    <property type="evidence" value="ECO:0007669"/>
    <property type="project" value="UniProtKB-KW"/>
</dbReference>
<dbReference type="OrthoDB" id="1681764at2"/>
<dbReference type="AlphaFoldDB" id="B6GCE7"/>
<keyword evidence="1" id="KW-0889">Transcription antitermination</keyword>
<reference evidence="6 7" key="2">
    <citation type="submission" date="2008-10" db="EMBL/GenBank/DDBJ databases">
        <authorList>
            <person name="Fulton L."/>
            <person name="Clifton S."/>
            <person name="Fulton B."/>
            <person name="Xu J."/>
            <person name="Minx P."/>
            <person name="Pepin K.H."/>
            <person name="Johnson M."/>
            <person name="Thiruvilangam P."/>
            <person name="Bhonagiri V."/>
            <person name="Nash W.E."/>
            <person name="Mardis E.R."/>
            <person name="Wilson R.K."/>
        </authorList>
    </citation>
    <scope>NUCLEOTIDE SEQUENCE [LARGE SCALE GENOMIC DNA]</scope>
    <source>
        <strain evidence="6 7">DSM 13279</strain>
    </source>
</reference>
<dbReference type="PANTHER" id="PTHR30265">
    <property type="entry name" value="RHO-INTERACTING TRANSCRIPTION TERMINATION FACTOR NUSG"/>
    <property type="match status" value="1"/>
</dbReference>
<dbReference type="GO" id="GO:0006354">
    <property type="term" value="P:DNA-templated transcription elongation"/>
    <property type="evidence" value="ECO:0007669"/>
    <property type="project" value="InterPro"/>
</dbReference>
<gene>
    <name evidence="6" type="ORF">COLSTE_01770</name>
</gene>
<evidence type="ECO:0000256" key="1">
    <source>
        <dbReference type="ARBA" id="ARBA00022814"/>
    </source>
</evidence>
<feature type="domain" description="KOW" evidence="4">
    <location>
        <begin position="153"/>
        <end position="184"/>
    </location>
</feature>
<dbReference type="Pfam" id="PF00467">
    <property type="entry name" value="KOW"/>
    <property type="match status" value="1"/>
</dbReference>
<dbReference type="InterPro" id="IPR005824">
    <property type="entry name" value="KOW"/>
</dbReference>
<dbReference type="Pfam" id="PF02357">
    <property type="entry name" value="NusG"/>
    <property type="match status" value="1"/>
</dbReference>
<keyword evidence="2" id="KW-0805">Transcription regulation</keyword>
<keyword evidence="3" id="KW-0804">Transcription</keyword>
<dbReference type="Gene3D" id="2.30.30.30">
    <property type="match status" value="1"/>
</dbReference>
<protein>
    <recommendedName>
        <fullName evidence="8">Transcription termination/antitermination factor NusG</fullName>
    </recommendedName>
</protein>
<evidence type="ECO:0000259" key="5">
    <source>
        <dbReference type="Pfam" id="PF02357"/>
    </source>
</evidence>
<dbReference type="InterPro" id="IPR014722">
    <property type="entry name" value="Rib_uL2_dom2"/>
</dbReference>
<reference evidence="6 7" key="1">
    <citation type="submission" date="2008-10" db="EMBL/GenBank/DDBJ databases">
        <title>Draft genome sequence of Collinsella stercoris (DSM 13279).</title>
        <authorList>
            <person name="Sudarsanam P."/>
            <person name="Ley R."/>
            <person name="Guruge J."/>
            <person name="Turnbaugh P.J."/>
            <person name="Mahowald M."/>
            <person name="Liep D."/>
            <person name="Gordon J."/>
        </authorList>
    </citation>
    <scope>NUCLEOTIDE SEQUENCE [LARGE SCALE GENOMIC DNA]</scope>
    <source>
        <strain evidence="6 7">DSM 13279</strain>
    </source>
</reference>
<organism evidence="6 7">
    <name type="scientific">Collinsella stercoris DSM 13279</name>
    <dbReference type="NCBI Taxonomy" id="445975"/>
    <lineage>
        <taxon>Bacteria</taxon>
        <taxon>Bacillati</taxon>
        <taxon>Actinomycetota</taxon>
        <taxon>Coriobacteriia</taxon>
        <taxon>Coriobacteriales</taxon>
        <taxon>Coriobacteriaceae</taxon>
        <taxon>Collinsella</taxon>
    </lineage>
</organism>
<dbReference type="InterPro" id="IPR036735">
    <property type="entry name" value="NGN_dom_sf"/>
</dbReference>
<evidence type="ECO:0000313" key="7">
    <source>
        <dbReference type="Proteomes" id="UP000003560"/>
    </source>
</evidence>
<proteinExistence type="predicted"/>
<dbReference type="eggNOG" id="COG0250">
    <property type="taxonomic scope" value="Bacteria"/>
</dbReference>
<evidence type="ECO:0000313" key="6">
    <source>
        <dbReference type="EMBL" id="EEA90037.1"/>
    </source>
</evidence>
<evidence type="ECO:0000259" key="4">
    <source>
        <dbReference type="Pfam" id="PF00467"/>
    </source>
</evidence>
<evidence type="ECO:0000256" key="2">
    <source>
        <dbReference type="ARBA" id="ARBA00023015"/>
    </source>
</evidence>
<evidence type="ECO:0000256" key="3">
    <source>
        <dbReference type="ARBA" id="ARBA00023163"/>
    </source>
</evidence>
<dbReference type="SUPFAM" id="SSF50104">
    <property type="entry name" value="Translation proteins SH3-like domain"/>
    <property type="match status" value="1"/>
</dbReference>
<dbReference type="HOGENOM" id="CLU_067287_2_0_11"/>
<dbReference type="SUPFAM" id="SSF82679">
    <property type="entry name" value="N-utilization substance G protein NusG, N-terminal domain"/>
    <property type="match status" value="1"/>
</dbReference>
<dbReference type="InterPro" id="IPR047663">
    <property type="entry name" value="Transcription_antiterm_LoaP"/>
</dbReference>
<dbReference type="InterPro" id="IPR008991">
    <property type="entry name" value="Translation_prot_SH3-like_sf"/>
</dbReference>
<dbReference type="InterPro" id="IPR043425">
    <property type="entry name" value="NusG-like"/>
</dbReference>
<feature type="domain" description="NusG-like N-terminal" evidence="5">
    <location>
        <begin position="37"/>
        <end position="130"/>
    </location>
</feature>
<dbReference type="InterPro" id="IPR006645">
    <property type="entry name" value="NGN-like_dom"/>
</dbReference>
<dbReference type="Gene3D" id="3.30.70.940">
    <property type="entry name" value="NusG, N-terminal domain"/>
    <property type="match status" value="1"/>
</dbReference>
<dbReference type="Proteomes" id="UP000003560">
    <property type="component" value="Unassembled WGS sequence"/>
</dbReference>
<evidence type="ECO:0008006" key="8">
    <source>
        <dbReference type="Google" id="ProtNLM"/>
    </source>
</evidence>
<comment type="caution">
    <text evidence="6">The sequence shown here is derived from an EMBL/GenBank/DDBJ whole genome shotgun (WGS) entry which is preliminary data.</text>
</comment>
<dbReference type="CDD" id="cd06091">
    <property type="entry name" value="KOW_NusG"/>
    <property type="match status" value="1"/>
</dbReference>
<sequence>MAKLYLCDVSSRRMLAVRAGGCPMKSNVACASQEVPWYVVNVPTGRESALCKVIERIAPEGVVRECFSPLYSTQIKRGGEWLDVEKTLLPGYVIVATEQIGRVKRLLREVPEYTRVLNMGESFVPLADGERAWIDAFTRKGERCVPMSMGVMEGDHVVVVSGPLLGREACIKSVNRHRSIAYVELEICGRRVTTKVGLGIVSRAKDLPAAGTSRSRS</sequence>
<dbReference type="STRING" id="445975.COLSTE_01770"/>
<dbReference type="EMBL" id="ABXJ01000104">
    <property type="protein sequence ID" value="EEA90037.1"/>
    <property type="molecule type" value="Genomic_DNA"/>
</dbReference>
<accession>B6GCE7</accession>
<dbReference type="PANTHER" id="PTHR30265:SF4">
    <property type="entry name" value="KOW MOTIF FAMILY PROTEIN, EXPRESSED"/>
    <property type="match status" value="1"/>
</dbReference>
<dbReference type="NCBIfam" id="NF033641">
    <property type="entry name" value="antiterm_LoaP"/>
    <property type="match status" value="1"/>
</dbReference>
<name>B6GCE7_9ACTN</name>